<evidence type="ECO:0000256" key="1">
    <source>
        <dbReference type="ARBA" id="ARBA00022679"/>
    </source>
</evidence>
<evidence type="ECO:0000313" key="8">
    <source>
        <dbReference type="Proteomes" id="UP000288291"/>
    </source>
</evidence>
<evidence type="ECO:0000256" key="2">
    <source>
        <dbReference type="ARBA" id="ARBA00023315"/>
    </source>
</evidence>
<evidence type="ECO:0000259" key="6">
    <source>
        <dbReference type="SMART" id="SM00827"/>
    </source>
</evidence>
<dbReference type="Gene3D" id="3.40.366.10">
    <property type="entry name" value="Malonyl-Coenzyme A Acyl Carrier Protein, domain 2"/>
    <property type="match status" value="1"/>
</dbReference>
<feature type="active site" evidence="5">
    <location>
        <position position="201"/>
    </location>
</feature>
<dbReference type="Gene3D" id="3.30.70.250">
    <property type="entry name" value="Malonyl-CoA ACP transacylase, ACP-binding"/>
    <property type="match status" value="1"/>
</dbReference>
<keyword evidence="2 4" id="KW-0012">Acyltransferase</keyword>
<name>A0A437STQ4_9LACO</name>
<evidence type="ECO:0000256" key="3">
    <source>
        <dbReference type="ARBA" id="ARBA00048462"/>
    </source>
</evidence>
<gene>
    <name evidence="7" type="ORF">EJK17_08100</name>
</gene>
<dbReference type="GO" id="GO:0004314">
    <property type="term" value="F:[acyl-carrier-protein] S-malonyltransferase activity"/>
    <property type="evidence" value="ECO:0007669"/>
    <property type="project" value="UniProtKB-EC"/>
</dbReference>
<reference evidence="7 8" key="1">
    <citation type="submission" date="2018-12" db="EMBL/GenBank/DDBJ databases">
        <authorList>
            <person name="Meng J."/>
        </authorList>
    </citation>
    <scope>NUCLEOTIDE SEQUENCE [LARGE SCALE GENOMIC DNA]</scope>
    <source>
        <strain evidence="7 8">HT111-2</strain>
    </source>
</reference>
<feature type="domain" description="Malonyl-CoA:ACP transacylase (MAT)" evidence="6">
    <location>
        <begin position="6"/>
        <end position="300"/>
    </location>
</feature>
<sequence>MKLGILFSGQGAQKAGMGLDFLADPLFKETIETASEASQQDIVALFKDEHDELNKTIHVQPALIAFEAGVFCMLKRDLPALPIAGMVGLSLGECGAMFASDALPLADTISLVSDRARYMQADADKVDNGMAALVKPDLDKVNEIIATLKKQNKQVYLSNYNSPSQVVIGGVKQDVDDAAEAISEAKAAKRVVNLRVNGAFHTPLFNGARQKMHDRLQEVNFKQTTYPVISNTTVKPFTTDWAEIMEKQLAVPTHFGDDLAYLVENQGIDSTLEIGPGKTLSSFARQVDRKLKRYNIENFDQYQEFVEAENEAEK</sequence>
<accession>A0A437STQ4</accession>
<evidence type="ECO:0000256" key="4">
    <source>
        <dbReference type="PIRNR" id="PIRNR000446"/>
    </source>
</evidence>
<dbReference type="InterPro" id="IPR016035">
    <property type="entry name" value="Acyl_Trfase/lysoPLipase"/>
</dbReference>
<keyword evidence="1 4" id="KW-0808">Transferase</keyword>
<dbReference type="GO" id="GO:0006633">
    <property type="term" value="P:fatty acid biosynthetic process"/>
    <property type="evidence" value="ECO:0007669"/>
    <property type="project" value="TreeGrafter"/>
</dbReference>
<dbReference type="SUPFAM" id="SSF52151">
    <property type="entry name" value="FabD/lysophospholipase-like"/>
    <property type="match status" value="1"/>
</dbReference>
<dbReference type="PANTHER" id="PTHR42681">
    <property type="entry name" value="MALONYL-COA-ACYL CARRIER PROTEIN TRANSACYLASE, MITOCHONDRIAL"/>
    <property type="match status" value="1"/>
</dbReference>
<dbReference type="InterPro" id="IPR016036">
    <property type="entry name" value="Malonyl_transacylase_ACP-bd"/>
</dbReference>
<dbReference type="GO" id="GO:0005829">
    <property type="term" value="C:cytosol"/>
    <property type="evidence" value="ECO:0007669"/>
    <property type="project" value="TreeGrafter"/>
</dbReference>
<protein>
    <recommendedName>
        <fullName evidence="4">Malonyl CoA-acyl carrier protein transacylase</fullName>
        <ecNumber evidence="4">2.3.1.39</ecNumber>
    </recommendedName>
</protein>
<comment type="catalytic activity">
    <reaction evidence="3 4">
        <text>holo-[ACP] + malonyl-CoA = malonyl-[ACP] + CoA</text>
        <dbReference type="Rhea" id="RHEA:41792"/>
        <dbReference type="Rhea" id="RHEA-COMP:9623"/>
        <dbReference type="Rhea" id="RHEA-COMP:9685"/>
        <dbReference type="ChEBI" id="CHEBI:57287"/>
        <dbReference type="ChEBI" id="CHEBI:57384"/>
        <dbReference type="ChEBI" id="CHEBI:64479"/>
        <dbReference type="ChEBI" id="CHEBI:78449"/>
        <dbReference type="EC" id="2.3.1.39"/>
    </reaction>
</comment>
<dbReference type="InterPro" id="IPR024925">
    <property type="entry name" value="Malonyl_CoA-ACP_transAc"/>
</dbReference>
<evidence type="ECO:0000256" key="5">
    <source>
        <dbReference type="PIRSR" id="PIRSR000446-1"/>
    </source>
</evidence>
<dbReference type="AlphaFoldDB" id="A0A437STQ4"/>
<dbReference type="Pfam" id="PF00698">
    <property type="entry name" value="Acyl_transf_1"/>
    <property type="match status" value="1"/>
</dbReference>
<dbReference type="SMART" id="SM00827">
    <property type="entry name" value="PKS_AT"/>
    <property type="match status" value="1"/>
</dbReference>
<comment type="caution">
    <text evidence="7">The sequence shown here is derived from an EMBL/GenBank/DDBJ whole genome shotgun (WGS) entry which is preliminary data.</text>
</comment>
<dbReference type="PIRSF" id="PIRSF000446">
    <property type="entry name" value="Mct"/>
    <property type="match status" value="1"/>
</dbReference>
<comment type="similarity">
    <text evidence="4">Belongs to the fabD family.</text>
</comment>
<dbReference type="InterPro" id="IPR014043">
    <property type="entry name" value="Acyl_transferase_dom"/>
</dbReference>
<proteinExistence type="inferred from homology"/>
<dbReference type="SUPFAM" id="SSF55048">
    <property type="entry name" value="Probable ACP-binding domain of malonyl-CoA ACP transacylase"/>
    <property type="match status" value="1"/>
</dbReference>
<dbReference type="Proteomes" id="UP000288291">
    <property type="component" value="Unassembled WGS sequence"/>
</dbReference>
<dbReference type="PANTHER" id="PTHR42681:SF1">
    <property type="entry name" value="MALONYL-COA-ACYL CARRIER PROTEIN TRANSACYLASE, MITOCHONDRIAL"/>
    <property type="match status" value="1"/>
</dbReference>
<feature type="active site" evidence="5">
    <location>
        <position position="90"/>
    </location>
</feature>
<dbReference type="EMBL" id="RXIA01000022">
    <property type="protein sequence ID" value="RVU70326.1"/>
    <property type="molecule type" value="Genomic_DNA"/>
</dbReference>
<organism evidence="7 8">
    <name type="scientific">Lactobacillus xujianguonis</name>
    <dbReference type="NCBI Taxonomy" id="2495899"/>
    <lineage>
        <taxon>Bacteria</taxon>
        <taxon>Bacillati</taxon>
        <taxon>Bacillota</taxon>
        <taxon>Bacilli</taxon>
        <taxon>Lactobacillales</taxon>
        <taxon>Lactobacillaceae</taxon>
        <taxon>Lactobacillus</taxon>
    </lineage>
</organism>
<dbReference type="EC" id="2.3.1.39" evidence="4"/>
<dbReference type="InterPro" id="IPR001227">
    <property type="entry name" value="Ac_transferase_dom_sf"/>
</dbReference>
<evidence type="ECO:0000313" key="7">
    <source>
        <dbReference type="EMBL" id="RVU70326.1"/>
    </source>
</evidence>
<dbReference type="RefSeq" id="WP_103662074.1">
    <property type="nucleotide sequence ID" value="NZ_ML136890.1"/>
</dbReference>
<dbReference type="InterPro" id="IPR050858">
    <property type="entry name" value="Mal-CoA-ACP_Trans/PKS_FabD"/>
</dbReference>
<keyword evidence="8" id="KW-1185">Reference proteome</keyword>